<comment type="caution">
    <text evidence="2">The sequence shown here is derived from an EMBL/GenBank/DDBJ whole genome shotgun (WGS) entry which is preliminary data.</text>
</comment>
<dbReference type="Proteomes" id="UP000016568">
    <property type="component" value="Unassembled WGS sequence"/>
</dbReference>
<accession>U2YKC2</accession>
<proteinExistence type="predicted"/>
<dbReference type="Gene3D" id="3.40.50.2000">
    <property type="entry name" value="Glycogen Phosphorylase B"/>
    <property type="match status" value="2"/>
</dbReference>
<dbReference type="InterPro" id="IPR050194">
    <property type="entry name" value="Glycosyltransferase_grp1"/>
</dbReference>
<evidence type="ECO:0000313" key="3">
    <source>
        <dbReference type="Proteomes" id="UP000016568"/>
    </source>
</evidence>
<reference evidence="2 3" key="1">
    <citation type="submission" date="2013-09" db="EMBL/GenBank/DDBJ databases">
        <title>Whole genome shotgun sequence of Novosphingobium tardaugens NBRC 16725.</title>
        <authorList>
            <person name="Isaki S."/>
            <person name="Hosoyama A."/>
            <person name="Tsuchikane K."/>
            <person name="Katsumata H."/>
            <person name="Ando Y."/>
            <person name="Yamazaki S."/>
            <person name="Fujita N."/>
        </authorList>
    </citation>
    <scope>NUCLEOTIDE SEQUENCE [LARGE SCALE GENOMIC DNA]</scope>
    <source>
        <strain evidence="2 3">NBRC 16725</strain>
    </source>
</reference>
<dbReference type="PANTHER" id="PTHR45947:SF3">
    <property type="entry name" value="SULFOQUINOVOSYL TRANSFERASE SQD2"/>
    <property type="match status" value="1"/>
</dbReference>
<gene>
    <name evidence="2" type="ORF">NT2_04_01430</name>
</gene>
<organism evidence="2 3">
    <name type="scientific">Caenibius tardaugens NBRC 16725</name>
    <dbReference type="NCBI Taxonomy" id="1219035"/>
    <lineage>
        <taxon>Bacteria</taxon>
        <taxon>Pseudomonadati</taxon>
        <taxon>Pseudomonadota</taxon>
        <taxon>Alphaproteobacteria</taxon>
        <taxon>Sphingomonadales</taxon>
        <taxon>Erythrobacteraceae</taxon>
        <taxon>Caenibius</taxon>
    </lineage>
</organism>
<dbReference type="NCBIfam" id="TIGR04063">
    <property type="entry name" value="stp3"/>
    <property type="match status" value="1"/>
</dbReference>
<dbReference type="EMBL" id="BASZ01000004">
    <property type="protein sequence ID" value="GAD48732.1"/>
    <property type="molecule type" value="Genomic_DNA"/>
</dbReference>
<dbReference type="eggNOG" id="COG0438">
    <property type="taxonomic scope" value="Bacteria"/>
</dbReference>
<dbReference type="RefSeq" id="WP_021689639.1">
    <property type="nucleotide sequence ID" value="NZ_BASZ01000004.1"/>
</dbReference>
<dbReference type="PANTHER" id="PTHR45947">
    <property type="entry name" value="SULFOQUINOVOSYL TRANSFERASE SQD2"/>
    <property type="match status" value="1"/>
</dbReference>
<keyword evidence="3" id="KW-1185">Reference proteome</keyword>
<dbReference type="InterPro" id="IPR028098">
    <property type="entry name" value="Glyco_trans_4-like_N"/>
</dbReference>
<dbReference type="OrthoDB" id="9790710at2"/>
<dbReference type="SUPFAM" id="SSF53756">
    <property type="entry name" value="UDP-Glycosyltransferase/glycogen phosphorylase"/>
    <property type="match status" value="1"/>
</dbReference>
<evidence type="ECO:0000259" key="1">
    <source>
        <dbReference type="Pfam" id="PF13579"/>
    </source>
</evidence>
<sequence>MTRILHILDHSLPLHSGYTFRTRAIMKAQQASGLDVRGITGLRHSAGGEATETVEGLTFHRTPGSANGPVGLREWREIGLLADAIDSLCDSWRPDILHAHSPALDGMAALRIARKRQIPLVYEIRAFWEDAAVGNGTGRFGSLKYRLTRALENRVVAGADAVMTICHGLRDDLVARGFPGGKIGIMPNGVDLGLFGNPPPRDAALAQELGLGDGPVIGFIGSFYDYEGIDDLIDAMPLVLAQHPDARLLLVGGGPMTDALQRRAEASPARAAIRFVGRVPHAEVERYYALTDIMAYPRKASRLTDLVTPLKPLEAMAQGKLVAASDVGGHRELMTDGVTGTLFAADNPEACAAALSVLLFNRNQWAEQRQRAQDHVRKSHDWAQNVTRYQDVYQALLANSAQSGFPATVGLGDSAKTGVEQEQQGLRGSSC</sequence>
<feature type="domain" description="Glycosyltransferase subfamily 4-like N-terminal" evidence="1">
    <location>
        <begin position="17"/>
        <end position="189"/>
    </location>
</feature>
<dbReference type="KEGG" id="ntd:EGO55_09570"/>
<dbReference type="Pfam" id="PF13692">
    <property type="entry name" value="Glyco_trans_1_4"/>
    <property type="match status" value="1"/>
</dbReference>
<dbReference type="AlphaFoldDB" id="U2YKC2"/>
<dbReference type="Pfam" id="PF13579">
    <property type="entry name" value="Glyco_trans_4_4"/>
    <property type="match status" value="1"/>
</dbReference>
<protein>
    <submittedName>
        <fullName evidence="2">Putative glycosyltransferase</fullName>
    </submittedName>
</protein>
<dbReference type="InterPro" id="IPR024004">
    <property type="entry name" value="PEP-CTERM/XrtA_GlycosylTrfase"/>
</dbReference>
<name>U2YKC2_9SPHN</name>
<dbReference type="GO" id="GO:0016758">
    <property type="term" value="F:hexosyltransferase activity"/>
    <property type="evidence" value="ECO:0007669"/>
    <property type="project" value="TreeGrafter"/>
</dbReference>
<dbReference type="CDD" id="cd03794">
    <property type="entry name" value="GT4_WbuB-like"/>
    <property type="match status" value="1"/>
</dbReference>
<keyword evidence="2" id="KW-0808">Transferase</keyword>
<evidence type="ECO:0000313" key="2">
    <source>
        <dbReference type="EMBL" id="GAD48732.1"/>
    </source>
</evidence>